<feature type="region of interest" description="Disordered" evidence="1">
    <location>
        <begin position="53"/>
        <end position="102"/>
    </location>
</feature>
<comment type="caution">
    <text evidence="2">The sequence shown here is derived from an EMBL/GenBank/DDBJ whole genome shotgun (WGS) entry which is preliminary data.</text>
</comment>
<gene>
    <name evidence="2" type="primary">X975_26541</name>
    <name evidence="2" type="ORF">CEXT_138711</name>
</gene>
<sequence>MKTKFLSTDEFNVIVVDWSCGNEFPYFQAVQNSKVTASELAKLINFLKDSRGANRRLPPDWPQPGQPHRGAGGARSAASGQDFSNLERTSPRAASEELEPSSSKLFEGGSRVEVLGLRSQVGHVDFYPNGVKINPGAIVLLSLSLPRIEYIGSVFCAVFQYQVIVETGCGHEYCPEATESTAGYNLGVIRMELQTRDGKLARLNMDDNVDQEVKPGAQYVYLATSRFPLGEIRGAKVWWGRSSKPEAPPTFRSISIPLNLKKMQVVPIDLPEKKCKFSIPETTVLCGSPEKIIQKNQFLDLTVNDC</sequence>
<dbReference type="GO" id="GO:0016298">
    <property type="term" value="F:lipase activity"/>
    <property type="evidence" value="ECO:0007669"/>
    <property type="project" value="InterPro"/>
</dbReference>
<organism evidence="2 3">
    <name type="scientific">Caerostris extrusa</name>
    <name type="common">Bark spider</name>
    <name type="synonym">Caerostris bankana</name>
    <dbReference type="NCBI Taxonomy" id="172846"/>
    <lineage>
        <taxon>Eukaryota</taxon>
        <taxon>Metazoa</taxon>
        <taxon>Ecdysozoa</taxon>
        <taxon>Arthropoda</taxon>
        <taxon>Chelicerata</taxon>
        <taxon>Arachnida</taxon>
        <taxon>Araneae</taxon>
        <taxon>Araneomorphae</taxon>
        <taxon>Entelegynae</taxon>
        <taxon>Araneoidea</taxon>
        <taxon>Araneidae</taxon>
        <taxon>Caerostris</taxon>
    </lineage>
</organism>
<protein>
    <submittedName>
        <fullName evidence="2">Pancreatic lipase-related protein 1</fullName>
    </submittedName>
</protein>
<evidence type="ECO:0000256" key="1">
    <source>
        <dbReference type="SAM" id="MobiDB-lite"/>
    </source>
</evidence>
<dbReference type="InterPro" id="IPR029058">
    <property type="entry name" value="AB_hydrolase_fold"/>
</dbReference>
<dbReference type="GO" id="GO:0005615">
    <property type="term" value="C:extracellular space"/>
    <property type="evidence" value="ECO:0007669"/>
    <property type="project" value="TreeGrafter"/>
</dbReference>
<evidence type="ECO:0000313" key="3">
    <source>
        <dbReference type="Proteomes" id="UP001054945"/>
    </source>
</evidence>
<dbReference type="Gene3D" id="3.40.50.1820">
    <property type="entry name" value="alpha/beta hydrolase"/>
    <property type="match status" value="1"/>
</dbReference>
<evidence type="ECO:0000313" key="2">
    <source>
        <dbReference type="EMBL" id="GIY63954.1"/>
    </source>
</evidence>
<accession>A0AAV4V1R7</accession>
<reference evidence="2 3" key="1">
    <citation type="submission" date="2021-06" db="EMBL/GenBank/DDBJ databases">
        <title>Caerostris extrusa draft genome.</title>
        <authorList>
            <person name="Kono N."/>
            <person name="Arakawa K."/>
        </authorList>
    </citation>
    <scope>NUCLEOTIDE SEQUENCE [LARGE SCALE GENOMIC DNA]</scope>
</reference>
<dbReference type="AlphaFoldDB" id="A0AAV4V1R7"/>
<dbReference type="InterPro" id="IPR000734">
    <property type="entry name" value="TAG_lipase"/>
</dbReference>
<name>A0AAV4V1R7_CAEEX</name>
<dbReference type="SUPFAM" id="SSF53474">
    <property type="entry name" value="alpha/beta-Hydrolases"/>
    <property type="match status" value="1"/>
</dbReference>
<dbReference type="EMBL" id="BPLR01013809">
    <property type="protein sequence ID" value="GIY63954.1"/>
    <property type="molecule type" value="Genomic_DNA"/>
</dbReference>
<dbReference type="PANTHER" id="PTHR11610">
    <property type="entry name" value="LIPASE"/>
    <property type="match status" value="1"/>
</dbReference>
<dbReference type="GO" id="GO:0016042">
    <property type="term" value="P:lipid catabolic process"/>
    <property type="evidence" value="ECO:0007669"/>
    <property type="project" value="TreeGrafter"/>
</dbReference>
<keyword evidence="3" id="KW-1185">Reference proteome</keyword>
<dbReference type="Proteomes" id="UP001054945">
    <property type="component" value="Unassembled WGS sequence"/>
</dbReference>
<proteinExistence type="predicted"/>